<reference evidence="9 10" key="1">
    <citation type="submission" date="2016-11" db="EMBL/GenBank/DDBJ databases">
        <authorList>
            <person name="Jaros S."/>
            <person name="Januszkiewicz K."/>
            <person name="Wedrychowicz H."/>
        </authorList>
    </citation>
    <scope>NUCLEOTIDE SEQUENCE [LARGE SCALE GENOMIC DNA]</scope>
    <source>
        <strain evidence="9 10">DSM 8605</strain>
    </source>
</reference>
<protein>
    <submittedName>
        <fullName evidence="9">Sulfonate transport system permease protein</fullName>
    </submittedName>
</protein>
<feature type="transmembrane region" description="Helical" evidence="7">
    <location>
        <begin position="187"/>
        <end position="205"/>
    </location>
</feature>
<organism evidence="9 10">
    <name type="scientific">Clostridium grantii DSM 8605</name>
    <dbReference type="NCBI Taxonomy" id="1121316"/>
    <lineage>
        <taxon>Bacteria</taxon>
        <taxon>Bacillati</taxon>
        <taxon>Bacillota</taxon>
        <taxon>Clostridia</taxon>
        <taxon>Eubacteriales</taxon>
        <taxon>Clostridiaceae</taxon>
        <taxon>Clostridium</taxon>
    </lineage>
</organism>
<dbReference type="Pfam" id="PF00528">
    <property type="entry name" value="BPD_transp_1"/>
    <property type="match status" value="1"/>
</dbReference>
<dbReference type="Gene3D" id="1.10.3720.10">
    <property type="entry name" value="MetI-like"/>
    <property type="match status" value="1"/>
</dbReference>
<evidence type="ECO:0000256" key="3">
    <source>
        <dbReference type="ARBA" id="ARBA00022475"/>
    </source>
</evidence>
<name>A0A1M5X827_9CLOT</name>
<keyword evidence="5 7" id="KW-1133">Transmembrane helix</keyword>
<dbReference type="InterPro" id="IPR035906">
    <property type="entry name" value="MetI-like_sf"/>
</dbReference>
<dbReference type="InterPro" id="IPR000515">
    <property type="entry name" value="MetI-like"/>
</dbReference>
<comment type="similarity">
    <text evidence="7">Belongs to the binding-protein-dependent transport system permease family.</text>
</comment>
<keyword evidence="3" id="KW-1003">Cell membrane</keyword>
<dbReference type="FunFam" id="1.10.3720.10:FF:000003">
    <property type="entry name" value="Aliphatic sulfonate ABC transporter permease"/>
    <property type="match status" value="1"/>
</dbReference>
<proteinExistence type="inferred from homology"/>
<evidence type="ECO:0000256" key="6">
    <source>
        <dbReference type="ARBA" id="ARBA00023136"/>
    </source>
</evidence>
<dbReference type="GO" id="GO:0005886">
    <property type="term" value="C:plasma membrane"/>
    <property type="evidence" value="ECO:0007669"/>
    <property type="project" value="UniProtKB-SubCell"/>
</dbReference>
<evidence type="ECO:0000256" key="5">
    <source>
        <dbReference type="ARBA" id="ARBA00022989"/>
    </source>
</evidence>
<feature type="transmembrane region" description="Helical" evidence="7">
    <location>
        <begin position="217"/>
        <end position="235"/>
    </location>
</feature>
<dbReference type="SUPFAM" id="SSF161098">
    <property type="entry name" value="MetI-like"/>
    <property type="match status" value="1"/>
</dbReference>
<keyword evidence="6 7" id="KW-0472">Membrane</keyword>
<dbReference type="AlphaFoldDB" id="A0A1M5X827"/>
<sequence>MKKLKGFLLPLLLIFVWMIVSKLNIFSSYIIPSPKTILITTIQLLKSGKLIINLIVSLNRVMIGFIITFFIAFPLAIFLGISKKALPYVEPFLEFMRHIPPIATIPLLILWLGIGESSKIVIIILATFFPIFSNTLTGVTNYDEKLLEVGQVFHLSDWDKFIKIIFPQALPYILTGIQLGLGYSWRALMGAELVAASSGIGYMIIDAEQLSRPDIVIVGILSIGILGYVVDYLFIRLTKNILTSYGKDL</sequence>
<gene>
    <name evidence="9" type="ORF">SAMN02745207_03417</name>
</gene>
<keyword evidence="4 7" id="KW-0812">Transmembrane</keyword>
<dbReference type="CDD" id="cd06261">
    <property type="entry name" value="TM_PBP2"/>
    <property type="match status" value="1"/>
</dbReference>
<feature type="transmembrane region" description="Helical" evidence="7">
    <location>
        <begin position="7"/>
        <end position="31"/>
    </location>
</feature>
<feature type="transmembrane region" description="Helical" evidence="7">
    <location>
        <begin position="92"/>
        <end position="114"/>
    </location>
</feature>
<feature type="transmembrane region" description="Helical" evidence="7">
    <location>
        <begin position="51"/>
        <end position="80"/>
    </location>
</feature>
<comment type="subcellular location">
    <subcellularLocation>
        <location evidence="1 7">Cell membrane</location>
        <topology evidence="1 7">Multi-pass membrane protein</topology>
    </subcellularLocation>
</comment>
<feature type="transmembrane region" description="Helical" evidence="7">
    <location>
        <begin position="120"/>
        <end position="140"/>
    </location>
</feature>
<evidence type="ECO:0000256" key="1">
    <source>
        <dbReference type="ARBA" id="ARBA00004651"/>
    </source>
</evidence>
<dbReference type="GO" id="GO:0042918">
    <property type="term" value="P:alkanesulfonate transmembrane transport"/>
    <property type="evidence" value="ECO:0007669"/>
    <property type="project" value="UniProtKB-ARBA"/>
</dbReference>
<evidence type="ECO:0000259" key="8">
    <source>
        <dbReference type="PROSITE" id="PS50928"/>
    </source>
</evidence>
<evidence type="ECO:0000313" key="10">
    <source>
        <dbReference type="Proteomes" id="UP000184447"/>
    </source>
</evidence>
<dbReference type="RefSeq" id="WP_073339871.1">
    <property type="nucleotide sequence ID" value="NZ_FQXM01000024.1"/>
</dbReference>
<evidence type="ECO:0000313" key="9">
    <source>
        <dbReference type="EMBL" id="SHH95644.1"/>
    </source>
</evidence>
<dbReference type="PROSITE" id="PS50928">
    <property type="entry name" value="ABC_TM1"/>
    <property type="match status" value="1"/>
</dbReference>
<dbReference type="EMBL" id="FQXM01000024">
    <property type="protein sequence ID" value="SHH95644.1"/>
    <property type="molecule type" value="Genomic_DNA"/>
</dbReference>
<accession>A0A1M5X827</accession>
<keyword evidence="10" id="KW-1185">Reference proteome</keyword>
<evidence type="ECO:0000256" key="4">
    <source>
        <dbReference type="ARBA" id="ARBA00022692"/>
    </source>
</evidence>
<evidence type="ECO:0000256" key="7">
    <source>
        <dbReference type="RuleBase" id="RU363032"/>
    </source>
</evidence>
<dbReference type="OrthoDB" id="9796361at2"/>
<dbReference type="PANTHER" id="PTHR30151">
    <property type="entry name" value="ALKANE SULFONATE ABC TRANSPORTER-RELATED, MEMBRANE SUBUNIT"/>
    <property type="match status" value="1"/>
</dbReference>
<dbReference type="Proteomes" id="UP000184447">
    <property type="component" value="Unassembled WGS sequence"/>
</dbReference>
<keyword evidence="2 7" id="KW-0813">Transport</keyword>
<feature type="domain" description="ABC transmembrane type-1" evidence="8">
    <location>
        <begin position="54"/>
        <end position="234"/>
    </location>
</feature>
<evidence type="ECO:0000256" key="2">
    <source>
        <dbReference type="ARBA" id="ARBA00022448"/>
    </source>
</evidence>
<feature type="transmembrane region" description="Helical" evidence="7">
    <location>
        <begin position="161"/>
        <end position="181"/>
    </location>
</feature>
<dbReference type="PANTHER" id="PTHR30151:SF38">
    <property type="entry name" value="ALIPHATIC SULFONATES TRANSPORT PERMEASE PROTEIN SSUC-RELATED"/>
    <property type="match status" value="1"/>
</dbReference>
<dbReference type="STRING" id="1121316.SAMN02745207_03417"/>